<dbReference type="OrthoDB" id="680331at2"/>
<reference evidence="3 4" key="1">
    <citation type="submission" date="2019-04" db="EMBL/GenBank/DDBJ databases">
        <title>Pedobacter sp. RP-3-15 sp. nov., isolated from Arctic soil.</title>
        <authorList>
            <person name="Dahal R.H."/>
            <person name="Kim D.-U."/>
        </authorList>
    </citation>
    <scope>NUCLEOTIDE SEQUENCE [LARGE SCALE GENOMIC DNA]</scope>
    <source>
        <strain evidence="3 4">RP-3-15</strain>
    </source>
</reference>
<keyword evidence="4" id="KW-1185">Reference proteome</keyword>
<comment type="caution">
    <text evidence="3">The sequence shown here is derived from an EMBL/GenBank/DDBJ whole genome shotgun (WGS) entry which is preliminary data.</text>
</comment>
<proteinExistence type="predicted"/>
<keyword evidence="2" id="KW-0732">Signal</keyword>
<accession>A0A4U1CFJ4</accession>
<evidence type="ECO:0000256" key="1">
    <source>
        <dbReference type="SAM" id="Coils"/>
    </source>
</evidence>
<feature type="signal peptide" evidence="2">
    <location>
        <begin position="1"/>
        <end position="19"/>
    </location>
</feature>
<name>A0A4U1CFJ4_9SPHI</name>
<evidence type="ECO:0000313" key="4">
    <source>
        <dbReference type="Proteomes" id="UP000307244"/>
    </source>
</evidence>
<evidence type="ECO:0000313" key="3">
    <source>
        <dbReference type="EMBL" id="TKC05243.1"/>
    </source>
</evidence>
<feature type="coiled-coil region" evidence="1">
    <location>
        <begin position="293"/>
        <end position="320"/>
    </location>
</feature>
<protein>
    <submittedName>
        <fullName evidence="3">Uncharacterized protein</fullName>
    </submittedName>
</protein>
<dbReference type="RefSeq" id="WP_136837061.1">
    <property type="nucleotide sequence ID" value="NZ_SWBQ01000004.1"/>
</dbReference>
<gene>
    <name evidence="3" type="ORF">FA047_15925</name>
</gene>
<dbReference type="Proteomes" id="UP000307244">
    <property type="component" value="Unassembled WGS sequence"/>
</dbReference>
<keyword evidence="1" id="KW-0175">Coiled coil</keyword>
<dbReference type="EMBL" id="SWBQ01000004">
    <property type="protein sequence ID" value="TKC05243.1"/>
    <property type="molecule type" value="Genomic_DNA"/>
</dbReference>
<sequence>MRKIYILIQLVLCGIFVNAQTNTLPASGNVGIGTLTPGSPLTVNGDLHASGTIGGNGGFINVLKIPPLDHGVAYFYINTNIPASDYAAPQIQITGYMYYATNKAMKATLGWYHYQGNFSWSQWQSDLGYQKPSRIRLGTYMKNGSPFIRIEISNNSVYWANYTISATDYSDSFYHYYSGWTYAVGEMPAGTTSQIHTVSSNNDVLVDGKIGIGMNTPTEKLEVNGKIRAREIKVENANWPDYVFAPSYKVPTLQETEKHIKEKGHLPGIPSASDVKANGIDLGDMNAKLLQKIEELTLHLIEKDKKIVNLEDRLEKIEALINK</sequence>
<feature type="chain" id="PRO_5020353103" evidence="2">
    <location>
        <begin position="20"/>
        <end position="323"/>
    </location>
</feature>
<organism evidence="3 4">
    <name type="scientific">Pedobacter frigoris</name>
    <dbReference type="NCBI Taxonomy" id="2571272"/>
    <lineage>
        <taxon>Bacteria</taxon>
        <taxon>Pseudomonadati</taxon>
        <taxon>Bacteroidota</taxon>
        <taxon>Sphingobacteriia</taxon>
        <taxon>Sphingobacteriales</taxon>
        <taxon>Sphingobacteriaceae</taxon>
        <taxon>Pedobacter</taxon>
    </lineage>
</organism>
<dbReference type="AlphaFoldDB" id="A0A4U1CFJ4"/>
<evidence type="ECO:0000256" key="2">
    <source>
        <dbReference type="SAM" id="SignalP"/>
    </source>
</evidence>